<evidence type="ECO:0000313" key="2">
    <source>
        <dbReference type="EMBL" id="GLD72941.1"/>
    </source>
</evidence>
<organism evidence="2 3">
    <name type="scientific">Lates japonicus</name>
    <name type="common">Japanese lates</name>
    <dbReference type="NCBI Taxonomy" id="270547"/>
    <lineage>
        <taxon>Eukaryota</taxon>
        <taxon>Metazoa</taxon>
        <taxon>Chordata</taxon>
        <taxon>Craniata</taxon>
        <taxon>Vertebrata</taxon>
        <taxon>Euteleostomi</taxon>
        <taxon>Actinopterygii</taxon>
        <taxon>Neopterygii</taxon>
        <taxon>Teleostei</taxon>
        <taxon>Neoteleostei</taxon>
        <taxon>Acanthomorphata</taxon>
        <taxon>Carangaria</taxon>
        <taxon>Carangaria incertae sedis</taxon>
        <taxon>Centropomidae</taxon>
        <taxon>Lates</taxon>
    </lineage>
</organism>
<sequence length="96" mass="10254">MLALWNGIAFWSAPNVNTPLPATTTAYTTPPSLCQSPPSLSPAFSSFSAWYFSSRPGRPPKRTQSVTSPENPHIMPHSVPGLMSPGMIPPTGTAWS</sequence>
<evidence type="ECO:0000313" key="3">
    <source>
        <dbReference type="Proteomes" id="UP001279410"/>
    </source>
</evidence>
<dbReference type="Proteomes" id="UP001279410">
    <property type="component" value="Unassembled WGS sequence"/>
</dbReference>
<evidence type="ECO:0000256" key="1">
    <source>
        <dbReference type="SAM" id="MobiDB-lite"/>
    </source>
</evidence>
<keyword evidence="3" id="KW-1185">Reference proteome</keyword>
<reference evidence="2" key="1">
    <citation type="submission" date="2022-08" db="EMBL/GenBank/DDBJ databases">
        <title>Genome sequencing of akame (Lates japonicus).</title>
        <authorList>
            <person name="Hashiguchi Y."/>
            <person name="Takahashi H."/>
        </authorList>
    </citation>
    <scope>NUCLEOTIDE SEQUENCE</scope>
    <source>
        <strain evidence="2">Kochi</strain>
    </source>
</reference>
<gene>
    <name evidence="2" type="ORF">AKAME5_002426600</name>
</gene>
<proteinExistence type="predicted"/>
<dbReference type="AlphaFoldDB" id="A0AAD3NHB4"/>
<comment type="caution">
    <text evidence="2">The sequence shown here is derived from an EMBL/GenBank/DDBJ whole genome shotgun (WGS) entry which is preliminary data.</text>
</comment>
<accession>A0AAD3NHB4</accession>
<name>A0AAD3NHB4_LATJO</name>
<feature type="region of interest" description="Disordered" evidence="1">
    <location>
        <begin position="55"/>
        <end position="96"/>
    </location>
</feature>
<dbReference type="EMBL" id="BRZM01001316">
    <property type="protein sequence ID" value="GLD72941.1"/>
    <property type="molecule type" value="Genomic_DNA"/>
</dbReference>
<protein>
    <submittedName>
        <fullName evidence="2">Dachshund homolog 1 isoform X1</fullName>
    </submittedName>
</protein>